<dbReference type="EMBL" id="CP093362">
    <property type="protein sequence ID" value="UQS84752.1"/>
    <property type="molecule type" value="Genomic_DNA"/>
</dbReference>
<protein>
    <submittedName>
        <fullName evidence="1">Uncharacterized protein</fullName>
    </submittedName>
</protein>
<dbReference type="Proteomes" id="UP000831859">
    <property type="component" value="Chromosome"/>
</dbReference>
<dbReference type="InterPro" id="IPR041289">
    <property type="entry name" value="Bact_RF_family3"/>
</dbReference>
<sequence length="321" mass="37368">MTSTIELRNMLTLDYEIGPFISVYVSFDEITNKEEYFNLIKNIKTKFNNKYDENLWSKYERKLKKFNFEKDKHINNGSGFALFISVKAVHSFTLTQPINTKVILDDTMEILPLVKEIQSELHYRILILEKNNFKIYRIDNNKITEIKLVNKPISILINDDQKKFYQLVDEYLTKQFSDDDYVPTVLVANEENSNLYFEIAKQNKVLKNINYKTVGEKISEDHLDKVVKDINTQFYAEGIHNNHFNYKKAAANNTVSNDLNEIISDAIAGKIDTLFINEEKYNHTYNDLAITTIGFAGEVIVLSKEHMPVNADCAVINRKYV</sequence>
<keyword evidence="2" id="KW-1185">Reference proteome</keyword>
<proteinExistence type="predicted"/>
<evidence type="ECO:0000313" key="1">
    <source>
        <dbReference type="EMBL" id="UQS84752.1"/>
    </source>
</evidence>
<name>A0ABY4PGP8_9LACO</name>
<evidence type="ECO:0000313" key="2">
    <source>
        <dbReference type="Proteomes" id="UP000831859"/>
    </source>
</evidence>
<accession>A0ABY4PGP8</accession>
<gene>
    <name evidence="1" type="ORF">MOO46_05765</name>
</gene>
<organism evidence="1 2">
    <name type="scientific">Apilactobacillus apisilvae</name>
    <dbReference type="NCBI Taxonomy" id="2923364"/>
    <lineage>
        <taxon>Bacteria</taxon>
        <taxon>Bacillati</taxon>
        <taxon>Bacillota</taxon>
        <taxon>Bacilli</taxon>
        <taxon>Lactobacillales</taxon>
        <taxon>Lactobacillaceae</taxon>
        <taxon>Apilactobacillus</taxon>
    </lineage>
</organism>
<dbReference type="RefSeq" id="WP_249510736.1">
    <property type="nucleotide sequence ID" value="NZ_CP093362.1"/>
</dbReference>
<reference evidence="1 2" key="1">
    <citation type="journal article" date="2022" name="Int. J. Syst. Evol. Microbiol.">
        <title>Apilactobacillus apisilvae sp. nov., Nicolia spurrieriana gen. nov. sp. nov., Bombilactobacillus folatiphilus sp. nov. and Bombilactobacillus thymidiniphilus sp. nov., four new lactic acid bacterial isolates from stingless bees Tetragonula carbonaria and Austroplebeia australis.</title>
        <authorList>
            <person name="Oliphant S.A."/>
            <person name="Watson-Haigh N.S."/>
            <person name="Sumby K.M."/>
            <person name="Gardner J."/>
            <person name="Groom S."/>
            <person name="Jiranek V."/>
        </authorList>
    </citation>
    <scope>NUCLEOTIDE SEQUENCE [LARGE SCALE GENOMIC DNA]</scope>
    <source>
        <strain evidence="1 2">SG5_A10</strain>
    </source>
</reference>
<dbReference type="Pfam" id="PF18845">
    <property type="entry name" value="baeRF_family3"/>
    <property type="match status" value="1"/>
</dbReference>